<sequence length="327" mass="37084">MPRMQCPGCTEEGKSKPLVVLDSNREIRRCLRCNLVFAYPMPTGQEIANYYQGFTFGMPQMEAVTAHQKLIGSNVARIVDDVRAVGCRFDSALDFGGGLGYYANAFADHFETVDMFDLDRVALKHAHALFPGRFGLHTTEPGEVPHFNRTYDLVFANQVIEHYTDLDLFFATLHEAAHQDTIFVITTPNNRSRNLWVRPEILAHYSGIGSRNITDRLRNIVSLARDSWACCDPPRHVLAFDQENLMLVAERHALKALRISSMYCTDDYYSPAKYQPVPLRNTKMVPRGIFNAVVRRAIRFLRKLDPAARRGDDLVLLAKMSRDATSV</sequence>
<accession>A0A6S6P5Y4</accession>
<dbReference type="CDD" id="cd02440">
    <property type="entry name" value="AdoMet_MTases"/>
    <property type="match status" value="1"/>
</dbReference>
<dbReference type="InterPro" id="IPR029063">
    <property type="entry name" value="SAM-dependent_MTases_sf"/>
</dbReference>
<gene>
    <name evidence="1" type="ORF">NIIDNTM18_09960</name>
</gene>
<dbReference type="AlphaFoldDB" id="A0A6S6P5Y4"/>
<dbReference type="Proteomes" id="UP000515734">
    <property type="component" value="Chromosome"/>
</dbReference>
<dbReference type="Pfam" id="PF13489">
    <property type="entry name" value="Methyltransf_23"/>
    <property type="match status" value="1"/>
</dbReference>
<evidence type="ECO:0008006" key="3">
    <source>
        <dbReference type="Google" id="ProtNLM"/>
    </source>
</evidence>
<reference evidence="1 2" key="1">
    <citation type="submission" date="2020-07" db="EMBL/GenBank/DDBJ databases">
        <title>Complete genome sequence of Mycolicibacterium litorale like strain isolated from cardiac implantable electronic device infection.</title>
        <authorList>
            <person name="Fukano H."/>
            <person name="Miyama H."/>
            <person name="Hoshino Y."/>
        </authorList>
    </citation>
    <scope>NUCLEOTIDE SEQUENCE [LARGE SCALE GENOMIC DNA]</scope>
    <source>
        <strain evidence="1 2">NIIDNTM18</strain>
    </source>
</reference>
<dbReference type="Gene3D" id="3.40.50.150">
    <property type="entry name" value="Vaccinia Virus protein VP39"/>
    <property type="match status" value="1"/>
</dbReference>
<organism evidence="1 2">
    <name type="scientific">Mycolicibacterium litorale</name>
    <dbReference type="NCBI Taxonomy" id="758802"/>
    <lineage>
        <taxon>Bacteria</taxon>
        <taxon>Bacillati</taxon>
        <taxon>Actinomycetota</taxon>
        <taxon>Actinomycetes</taxon>
        <taxon>Mycobacteriales</taxon>
        <taxon>Mycobacteriaceae</taxon>
        <taxon>Mycolicibacterium</taxon>
    </lineage>
</organism>
<proteinExistence type="predicted"/>
<evidence type="ECO:0000313" key="1">
    <source>
        <dbReference type="EMBL" id="BCI51718.1"/>
    </source>
</evidence>
<dbReference type="RefSeq" id="WP_185294646.1">
    <property type="nucleotide sequence ID" value="NZ_AP023287.1"/>
</dbReference>
<evidence type="ECO:0000313" key="2">
    <source>
        <dbReference type="Proteomes" id="UP000515734"/>
    </source>
</evidence>
<name>A0A6S6P5Y4_9MYCO</name>
<protein>
    <recommendedName>
        <fullName evidence="3">Methyltransferase family protein</fullName>
    </recommendedName>
</protein>
<dbReference type="EMBL" id="AP023287">
    <property type="protein sequence ID" value="BCI51718.1"/>
    <property type="molecule type" value="Genomic_DNA"/>
</dbReference>
<dbReference type="SUPFAM" id="SSF53335">
    <property type="entry name" value="S-adenosyl-L-methionine-dependent methyltransferases"/>
    <property type="match status" value="1"/>
</dbReference>